<proteinExistence type="predicted"/>
<gene>
    <name evidence="2" type="ORF">OLW01_03515</name>
</gene>
<evidence type="ECO:0000256" key="1">
    <source>
        <dbReference type="SAM" id="Coils"/>
    </source>
</evidence>
<dbReference type="EMBL" id="CP109965">
    <property type="protein sequence ID" value="WAJ70891.1"/>
    <property type="molecule type" value="Genomic_DNA"/>
</dbReference>
<keyword evidence="1" id="KW-0175">Coiled coil</keyword>
<evidence type="ECO:0000313" key="2">
    <source>
        <dbReference type="EMBL" id="WAJ70891.1"/>
    </source>
</evidence>
<name>A0ABY7AQE8_9ALTE</name>
<protein>
    <submittedName>
        <fullName evidence="2">Uncharacterized protein</fullName>
    </submittedName>
</protein>
<sequence>MKQELALQQVFETICQLHMDNKQVSVANIKNKMIISAPLPLITKAISAFKQDPDNYLKSYQENKPRQLEVNSPDITKPSSLEQRVEQLERQVAELSKQLLERSKN</sequence>
<feature type="coiled-coil region" evidence="1">
    <location>
        <begin position="78"/>
        <end position="105"/>
    </location>
</feature>
<dbReference type="RefSeq" id="WP_268075240.1">
    <property type="nucleotide sequence ID" value="NZ_CP109965.1"/>
</dbReference>
<accession>A0ABY7AQE8</accession>
<keyword evidence="3" id="KW-1185">Reference proteome</keyword>
<dbReference type="Proteomes" id="UP001163726">
    <property type="component" value="Chromosome"/>
</dbReference>
<reference evidence="2" key="1">
    <citation type="submission" date="2022-10" db="EMBL/GenBank/DDBJ databases">
        <title>Catenovulum adriacola sp. nov. isolated in the Harbour of Susak.</title>
        <authorList>
            <person name="Schoch T."/>
            <person name="Reich S.J."/>
            <person name="Stoeferle S."/>
            <person name="Flaiz M."/>
            <person name="Kazda M."/>
            <person name="Riedel C.U."/>
            <person name="Duerre P."/>
        </authorList>
    </citation>
    <scope>NUCLEOTIDE SEQUENCE</scope>
    <source>
        <strain evidence="2">TS8</strain>
    </source>
</reference>
<organism evidence="2 3">
    <name type="scientific">Catenovulum adriaticum</name>
    <dbReference type="NCBI Taxonomy" id="2984846"/>
    <lineage>
        <taxon>Bacteria</taxon>
        <taxon>Pseudomonadati</taxon>
        <taxon>Pseudomonadota</taxon>
        <taxon>Gammaproteobacteria</taxon>
        <taxon>Alteromonadales</taxon>
        <taxon>Alteromonadaceae</taxon>
        <taxon>Catenovulum</taxon>
    </lineage>
</organism>
<evidence type="ECO:0000313" key="3">
    <source>
        <dbReference type="Proteomes" id="UP001163726"/>
    </source>
</evidence>